<organism evidence="2 3">
    <name type="scientific">Roseateles paludis</name>
    <dbReference type="NCBI Taxonomy" id="3145238"/>
    <lineage>
        <taxon>Bacteria</taxon>
        <taxon>Pseudomonadati</taxon>
        <taxon>Pseudomonadota</taxon>
        <taxon>Betaproteobacteria</taxon>
        <taxon>Burkholderiales</taxon>
        <taxon>Sphaerotilaceae</taxon>
        <taxon>Roseateles</taxon>
    </lineage>
</organism>
<dbReference type="Pfam" id="PF13975">
    <property type="entry name" value="gag-asp_proteas"/>
    <property type="match status" value="1"/>
</dbReference>
<dbReference type="RefSeq" id="WP_347705198.1">
    <property type="nucleotide sequence ID" value="NZ_JBDPZD010000003.1"/>
</dbReference>
<dbReference type="Proteomes" id="UP001495147">
    <property type="component" value="Unassembled WGS sequence"/>
</dbReference>
<dbReference type="NCBIfam" id="TIGR02281">
    <property type="entry name" value="clan_AA_DTGA"/>
    <property type="match status" value="1"/>
</dbReference>
<dbReference type="InterPro" id="IPR011969">
    <property type="entry name" value="Clan_AA_Asp_peptidase_C"/>
</dbReference>
<accession>A0ABV0G3U5</accession>
<dbReference type="SUPFAM" id="SSF50630">
    <property type="entry name" value="Acid proteases"/>
    <property type="match status" value="1"/>
</dbReference>
<evidence type="ECO:0000313" key="3">
    <source>
        <dbReference type="Proteomes" id="UP001495147"/>
    </source>
</evidence>
<gene>
    <name evidence="2" type="ORF">ABDJ85_12945</name>
</gene>
<proteinExistence type="predicted"/>
<dbReference type="InterPro" id="IPR021109">
    <property type="entry name" value="Peptidase_aspartic_dom_sf"/>
</dbReference>
<protein>
    <submittedName>
        <fullName evidence="2">Retropepsin-like aspartic protease</fullName>
    </submittedName>
</protein>
<name>A0ABV0G3U5_9BURK</name>
<evidence type="ECO:0000256" key="1">
    <source>
        <dbReference type="SAM" id="SignalP"/>
    </source>
</evidence>
<dbReference type="Gene3D" id="2.40.70.10">
    <property type="entry name" value="Acid Proteases"/>
    <property type="match status" value="1"/>
</dbReference>
<keyword evidence="3" id="KW-1185">Reference proteome</keyword>
<feature type="chain" id="PRO_5046042382" evidence="1">
    <location>
        <begin position="18"/>
        <end position="215"/>
    </location>
</feature>
<dbReference type="PROSITE" id="PS00141">
    <property type="entry name" value="ASP_PROTEASE"/>
    <property type="match status" value="1"/>
</dbReference>
<dbReference type="InterPro" id="IPR001969">
    <property type="entry name" value="Aspartic_peptidase_AS"/>
</dbReference>
<dbReference type="InterPro" id="IPR034122">
    <property type="entry name" value="Retropepsin-like_bacterial"/>
</dbReference>
<dbReference type="CDD" id="cd05483">
    <property type="entry name" value="retropepsin_like_bacteria"/>
    <property type="match status" value="1"/>
</dbReference>
<keyword evidence="1" id="KW-0732">Signal</keyword>
<evidence type="ECO:0000313" key="2">
    <source>
        <dbReference type="EMBL" id="MEO3692380.1"/>
    </source>
</evidence>
<feature type="signal peptide" evidence="1">
    <location>
        <begin position="1"/>
        <end position="17"/>
    </location>
</feature>
<comment type="caution">
    <text evidence="2">The sequence shown here is derived from an EMBL/GenBank/DDBJ whole genome shotgun (WGS) entry which is preliminary data.</text>
</comment>
<reference evidence="2 3" key="1">
    <citation type="submission" date="2024-05" db="EMBL/GenBank/DDBJ databases">
        <title>Roseateles sp. DJS-2-20 16S ribosomal RNA gene Genome sequencing and assembly.</title>
        <authorList>
            <person name="Woo H."/>
        </authorList>
    </citation>
    <scope>NUCLEOTIDE SEQUENCE [LARGE SCALE GENOMIC DNA]</scope>
    <source>
        <strain evidence="2 3">DJS-2-20</strain>
    </source>
</reference>
<sequence length="215" mass="22508">MKPLVLLAALVCCAALAADGPSRVQLNGTLGSRAAVLVIDGSARTVHVGNTVQGVKLLSVDGQQAVVEFNGRREALTLGSAPGHVSGGPAPSQARTIVLPGGSGGHFTTLGSINGQTTQFLVDTGATNVSLSQVEADRLGLRYAYGRRIVTQTANGLVPAHLMLLSSLRVGDVEVRDVEAIIVPAAMSHVLLGNSFLNRFQMKRENDVMTLELRY</sequence>
<dbReference type="EMBL" id="JBDPZD010000003">
    <property type="protein sequence ID" value="MEO3692380.1"/>
    <property type="molecule type" value="Genomic_DNA"/>
</dbReference>